<dbReference type="PANTHER" id="PTHR33516:SF2">
    <property type="entry name" value="LEXA REPRESSOR-RELATED"/>
    <property type="match status" value="1"/>
</dbReference>
<evidence type="ECO:0000256" key="1">
    <source>
        <dbReference type="ARBA" id="ARBA00007484"/>
    </source>
</evidence>
<dbReference type="PATRIC" id="fig|1266845.5.peg.1274"/>
<gene>
    <name evidence="15" type="ORF">Q783_06870</name>
</gene>
<dbReference type="PRINTS" id="PR00726">
    <property type="entry name" value="LEXASERPTASE"/>
</dbReference>
<keyword evidence="11" id="KW-0742">SOS response</keyword>
<evidence type="ECO:0000256" key="4">
    <source>
        <dbReference type="ARBA" id="ARBA00022763"/>
    </source>
</evidence>
<dbReference type="AlphaFoldDB" id="U5SA38"/>
<dbReference type="SUPFAM" id="SSF51306">
    <property type="entry name" value="LexA/Signal peptidase"/>
    <property type="match status" value="1"/>
</dbReference>
<dbReference type="InterPro" id="IPR015927">
    <property type="entry name" value="Peptidase_S24_S26A/B/C"/>
</dbReference>
<dbReference type="Proteomes" id="UP000017469">
    <property type="component" value="Chromosome"/>
</dbReference>
<dbReference type="GO" id="GO:0004252">
    <property type="term" value="F:serine-type endopeptidase activity"/>
    <property type="evidence" value="ECO:0007669"/>
    <property type="project" value="InterPro"/>
</dbReference>
<keyword evidence="4" id="KW-0227">DNA damage</keyword>
<evidence type="ECO:0000256" key="3">
    <source>
        <dbReference type="ARBA" id="ARBA00022705"/>
    </source>
</evidence>
<dbReference type="EMBL" id="CP006812">
    <property type="protein sequence ID" value="AGY81941.1"/>
    <property type="molecule type" value="Genomic_DNA"/>
</dbReference>
<proteinExistence type="inferred from homology"/>
<evidence type="ECO:0000256" key="5">
    <source>
        <dbReference type="ARBA" id="ARBA00022801"/>
    </source>
</evidence>
<feature type="domain" description="Peptidase S24/S26A/S26B/S26C" evidence="13">
    <location>
        <begin position="223"/>
        <end position="338"/>
    </location>
</feature>
<dbReference type="eggNOG" id="COG0210">
    <property type="taxonomic scope" value="Bacteria"/>
</dbReference>
<keyword evidence="10" id="KW-0234">DNA repair</keyword>
<dbReference type="GO" id="GO:0009432">
    <property type="term" value="P:SOS response"/>
    <property type="evidence" value="ECO:0007669"/>
    <property type="project" value="UniProtKB-KW"/>
</dbReference>
<dbReference type="Pfam" id="PF13588">
    <property type="entry name" value="HSDR_N_2"/>
    <property type="match status" value="1"/>
</dbReference>
<evidence type="ECO:0000256" key="9">
    <source>
        <dbReference type="ARBA" id="ARBA00023163"/>
    </source>
</evidence>
<sequence>MTRANELLYMTFVKRPSKFIKEIDNQALRMIKDASFHPFQSIAIQDYRLTDKVVDGNAKEEVVRQWMMKELTETFGYPLELLQLEYPVQQFSKRGYVDIAVTIEHKGERIPYIFAEIKSFASPIDEAMEQLKSYMMASPHVRYGIVTNGIEVKIIDRNVERVGDVPTCQPQFLPATKKQHTYVDLHHQVSYRYLKDKEDETIVEVVDPTTNLTLESAVDLRIPIIGDVAAGIPTTAIEQYEDSVLLMENWVIQPQHTFALKVTGDSMIDAGIDKGDLVIVHQQESISNGDIVIALIDQEATMKKFMLMGSSILLISEKPNYEPIQMNAEDVMINGKVIGVLKK</sequence>
<dbReference type="CDD" id="cd06529">
    <property type="entry name" value="S24_LexA-like"/>
    <property type="match status" value="1"/>
</dbReference>
<dbReference type="Gene3D" id="2.10.109.10">
    <property type="entry name" value="Umud Fragment, subunit A"/>
    <property type="match status" value="1"/>
</dbReference>
<keyword evidence="8" id="KW-0238">DNA-binding</keyword>
<keyword evidence="6 12" id="KW-0068">Autocatalytic cleavage</keyword>
<dbReference type="InterPro" id="IPR029464">
    <property type="entry name" value="HSDR_N"/>
</dbReference>
<dbReference type="GO" id="GO:0006281">
    <property type="term" value="P:DNA repair"/>
    <property type="evidence" value="ECO:0007669"/>
    <property type="project" value="UniProtKB-KW"/>
</dbReference>
<dbReference type="RefSeq" id="WP_023178344.1">
    <property type="nucleotide sequence ID" value="NC_022606.1"/>
</dbReference>
<evidence type="ECO:0000313" key="15">
    <source>
        <dbReference type="EMBL" id="AGY81941.1"/>
    </source>
</evidence>
<evidence type="ECO:0000259" key="13">
    <source>
        <dbReference type="Pfam" id="PF00717"/>
    </source>
</evidence>
<dbReference type="InterPro" id="IPR050077">
    <property type="entry name" value="LexA_repressor"/>
</dbReference>
<dbReference type="PANTHER" id="PTHR33516">
    <property type="entry name" value="LEXA REPRESSOR"/>
    <property type="match status" value="1"/>
</dbReference>
<dbReference type="InterPro" id="IPR006197">
    <property type="entry name" value="Peptidase_S24_LexA"/>
</dbReference>
<keyword evidence="9" id="KW-0804">Transcription</keyword>
<dbReference type="NCBIfam" id="TIGR00498">
    <property type="entry name" value="lexA"/>
    <property type="match status" value="1"/>
</dbReference>
<dbReference type="KEGG" id="caw:Q783_06870"/>
<dbReference type="eggNOG" id="COG1974">
    <property type="taxonomic scope" value="Bacteria"/>
</dbReference>
<evidence type="ECO:0000256" key="12">
    <source>
        <dbReference type="RuleBase" id="RU003991"/>
    </source>
</evidence>
<dbReference type="InterPro" id="IPR036286">
    <property type="entry name" value="LexA/Signal_pep-like_sf"/>
</dbReference>
<evidence type="ECO:0000256" key="8">
    <source>
        <dbReference type="ARBA" id="ARBA00023125"/>
    </source>
</evidence>
<keyword evidence="3" id="KW-0235">DNA replication</keyword>
<keyword evidence="5 12" id="KW-0378">Hydrolase</keyword>
<protein>
    <submittedName>
        <fullName evidence="15">LexA family transcriptional regulator</fullName>
    </submittedName>
</protein>
<evidence type="ECO:0000256" key="2">
    <source>
        <dbReference type="ARBA" id="ARBA00022491"/>
    </source>
</evidence>
<evidence type="ECO:0000313" key="16">
    <source>
        <dbReference type="Proteomes" id="UP000017469"/>
    </source>
</evidence>
<evidence type="ECO:0000259" key="14">
    <source>
        <dbReference type="Pfam" id="PF13588"/>
    </source>
</evidence>
<evidence type="ECO:0000256" key="10">
    <source>
        <dbReference type="ARBA" id="ARBA00023204"/>
    </source>
</evidence>
<comment type="similarity">
    <text evidence="1 12">Belongs to the peptidase S24 family.</text>
</comment>
<name>U5SA38_9LACT</name>
<dbReference type="GO" id="GO:0045892">
    <property type="term" value="P:negative regulation of DNA-templated transcription"/>
    <property type="evidence" value="ECO:0007669"/>
    <property type="project" value="InterPro"/>
</dbReference>
<organism evidence="15 16">
    <name type="scientific">Carnobacterium inhibens subsp. gilichinskyi</name>
    <dbReference type="NCBI Taxonomy" id="1266845"/>
    <lineage>
        <taxon>Bacteria</taxon>
        <taxon>Bacillati</taxon>
        <taxon>Bacillota</taxon>
        <taxon>Bacilli</taxon>
        <taxon>Lactobacillales</taxon>
        <taxon>Carnobacteriaceae</taxon>
        <taxon>Carnobacterium</taxon>
    </lineage>
</organism>
<reference evidence="15 16" key="1">
    <citation type="journal article" date="2013" name="Genome Announc.">
        <title>Complete Genome Sequence of Carnobacterium gilichinskyi Strain WN1359T (DSM 27470T).</title>
        <authorList>
            <person name="Leonard M.T."/>
            <person name="Panayotova N."/>
            <person name="Farmerie W.G."/>
            <person name="Triplett E.W."/>
            <person name="Nicholson W.L."/>
        </authorList>
    </citation>
    <scope>NUCLEOTIDE SEQUENCE [LARGE SCALE GENOMIC DNA]</scope>
    <source>
        <strain evidence="15 16">WN1359</strain>
    </source>
</reference>
<evidence type="ECO:0000256" key="6">
    <source>
        <dbReference type="ARBA" id="ARBA00022813"/>
    </source>
</evidence>
<dbReference type="InterPro" id="IPR039418">
    <property type="entry name" value="LexA-like"/>
</dbReference>
<keyword evidence="2" id="KW-0678">Repressor</keyword>
<dbReference type="Pfam" id="PF00717">
    <property type="entry name" value="Peptidase_S24"/>
    <property type="match status" value="1"/>
</dbReference>
<evidence type="ECO:0000256" key="7">
    <source>
        <dbReference type="ARBA" id="ARBA00023015"/>
    </source>
</evidence>
<keyword evidence="7" id="KW-0805">Transcription regulation</keyword>
<dbReference type="STRING" id="1266845.Q783_06870"/>
<dbReference type="GO" id="GO:0003677">
    <property type="term" value="F:DNA binding"/>
    <property type="evidence" value="ECO:0007669"/>
    <property type="project" value="UniProtKB-KW"/>
</dbReference>
<dbReference type="GO" id="GO:0006260">
    <property type="term" value="P:DNA replication"/>
    <property type="evidence" value="ECO:0007669"/>
    <property type="project" value="UniProtKB-KW"/>
</dbReference>
<accession>U5SA38</accession>
<dbReference type="InterPro" id="IPR006200">
    <property type="entry name" value="LexA"/>
</dbReference>
<feature type="domain" description="Type I restriction enzyme R protein N-terminal" evidence="14">
    <location>
        <begin position="59"/>
        <end position="160"/>
    </location>
</feature>
<dbReference type="FunFam" id="2.10.109.10:FF:000001">
    <property type="entry name" value="LexA repressor"/>
    <property type="match status" value="1"/>
</dbReference>
<dbReference type="HOGENOM" id="CLU_640454_0_0_9"/>
<evidence type="ECO:0000256" key="11">
    <source>
        <dbReference type="ARBA" id="ARBA00023236"/>
    </source>
</evidence>